<dbReference type="InterPro" id="IPR036465">
    <property type="entry name" value="vWFA_dom_sf"/>
</dbReference>
<name>A0A371QXE1_9CREN</name>
<evidence type="ECO:0008006" key="8">
    <source>
        <dbReference type="Google" id="ProtNLM"/>
    </source>
</evidence>
<dbReference type="InterPro" id="IPR025154">
    <property type="entry name" value="Put_metallopeptidase_dom"/>
</dbReference>
<protein>
    <recommendedName>
        <fullName evidence="8">VWA domain-containing protein</fullName>
    </recommendedName>
</protein>
<gene>
    <name evidence="4" type="ORF">CGL51_08300</name>
    <name evidence="5" type="ORF">CGL52_09505</name>
</gene>
<proteinExistence type="predicted"/>
<evidence type="ECO:0000256" key="1">
    <source>
        <dbReference type="SAM" id="MobiDB-lite"/>
    </source>
</evidence>
<organism evidence="4 7">
    <name type="scientific">Pyrobaculum aerophilum</name>
    <dbReference type="NCBI Taxonomy" id="13773"/>
    <lineage>
        <taxon>Archaea</taxon>
        <taxon>Thermoproteota</taxon>
        <taxon>Thermoprotei</taxon>
        <taxon>Thermoproteales</taxon>
        <taxon>Thermoproteaceae</taxon>
        <taxon>Pyrobaculum</taxon>
    </lineage>
</organism>
<dbReference type="SUPFAM" id="SSF53300">
    <property type="entry name" value="vWA-like"/>
    <property type="match status" value="1"/>
</dbReference>
<dbReference type="PANTHER" id="PTHR38730">
    <property type="entry name" value="SLL7028 PROTEIN"/>
    <property type="match status" value="1"/>
</dbReference>
<dbReference type="Proteomes" id="UP000256877">
    <property type="component" value="Unassembled WGS sequence"/>
</dbReference>
<evidence type="ECO:0000313" key="6">
    <source>
        <dbReference type="Proteomes" id="UP000256877"/>
    </source>
</evidence>
<feature type="domain" description="VWA-like" evidence="2">
    <location>
        <begin position="262"/>
        <end position="391"/>
    </location>
</feature>
<evidence type="ECO:0000313" key="5">
    <source>
        <dbReference type="EMBL" id="RFA97319.1"/>
    </source>
</evidence>
<dbReference type="Pfam" id="PF09967">
    <property type="entry name" value="DUF2201"/>
    <property type="match status" value="1"/>
</dbReference>
<reference evidence="6 7" key="1">
    <citation type="submission" date="2017-07" db="EMBL/GenBank/DDBJ databases">
        <title>Draft genome sequence of aerobic hyperthermophilic archaea, Pyrobaculum aerophilum YKB31 and YKB32.</title>
        <authorList>
            <person name="Mochizuki T."/>
            <person name="Berliner A.J."/>
            <person name="Yoshida-Takashima Y."/>
            <person name="Takaki Y."/>
            <person name="Nunoura T."/>
            <person name="Takai K."/>
        </authorList>
    </citation>
    <scope>NUCLEOTIDE SEQUENCE [LARGE SCALE GENOMIC DNA]</scope>
    <source>
        <strain evidence="4 7">YKB31</strain>
        <strain evidence="5 6">YKB32</strain>
    </source>
</reference>
<dbReference type="CDD" id="cd00198">
    <property type="entry name" value="vWFA"/>
    <property type="match status" value="1"/>
</dbReference>
<dbReference type="Gene3D" id="3.40.50.410">
    <property type="entry name" value="von Willebrand factor, type A domain"/>
    <property type="match status" value="1"/>
</dbReference>
<evidence type="ECO:0000313" key="7">
    <source>
        <dbReference type="Proteomes" id="UP000257123"/>
    </source>
</evidence>
<dbReference type="InterPro" id="IPR018698">
    <property type="entry name" value="VWA-like_dom"/>
</dbReference>
<feature type="region of interest" description="Disordered" evidence="1">
    <location>
        <begin position="139"/>
        <end position="161"/>
    </location>
</feature>
<dbReference type="EMBL" id="NMUE01000026">
    <property type="protein sequence ID" value="RFA95082.1"/>
    <property type="molecule type" value="Genomic_DNA"/>
</dbReference>
<accession>A0A371QXE1</accession>
<dbReference type="Proteomes" id="UP000257123">
    <property type="component" value="Unassembled WGS sequence"/>
</dbReference>
<dbReference type="AlphaFoldDB" id="A0A371QXE1"/>
<dbReference type="PANTHER" id="PTHR38730:SF1">
    <property type="entry name" value="SLL7028 PROTEIN"/>
    <property type="match status" value="1"/>
</dbReference>
<comment type="caution">
    <text evidence="4">The sequence shown here is derived from an EMBL/GenBank/DDBJ whole genome shotgun (WGS) entry which is preliminary data.</text>
</comment>
<dbReference type="EMBL" id="NMUF01000028">
    <property type="protein sequence ID" value="RFA97319.1"/>
    <property type="molecule type" value="Genomic_DNA"/>
</dbReference>
<dbReference type="OrthoDB" id="26291at2157"/>
<evidence type="ECO:0000259" key="2">
    <source>
        <dbReference type="Pfam" id="PF09967"/>
    </source>
</evidence>
<feature type="domain" description="Putative metallopeptidase" evidence="3">
    <location>
        <begin position="3"/>
        <end position="246"/>
    </location>
</feature>
<dbReference type="Pfam" id="PF13203">
    <property type="entry name" value="DUF2201_N"/>
    <property type="match status" value="1"/>
</dbReference>
<evidence type="ECO:0000313" key="4">
    <source>
        <dbReference type="EMBL" id="RFA95082.1"/>
    </source>
</evidence>
<sequence>MVKEPFLGLLLRRTTIVASGGGVAHTDGIRIYVNPEEWLALPEKDRAAVLVHELMHIVLLHVPRVKELMARYPLPPWVYNFVTDAKANQEIIGPLFPPLLLTWRPIMPEDVEQRFSVKGAREKSLEEIIKEIYERELQRAGEAPPPSSPQDLQLDGGSEQRGEVIQEGDEPAGRGLTAEEIKAAVARKVVEAVVTLKTAGIDPGKWDRLAAELLKPRADWRRLLRPALQHGVGRAVRRTWSRPSRKAPGLYPGKELLGHGKVVFLIDVSGSIGDRELSQFLTEAYAAAKEAGRIVVVTWDAKVQGEFALTRHSDIRKIKVKGGGGTAITPALRHVLEKHKDAALYVILSDWEISDLDKAREVLEEIAPRTIAVTTSRPPPPLPFLKVIRLE</sequence>
<evidence type="ECO:0000259" key="3">
    <source>
        <dbReference type="Pfam" id="PF13203"/>
    </source>
</evidence>